<evidence type="ECO:0000313" key="3">
    <source>
        <dbReference type="EMBL" id="WXB14213.1"/>
    </source>
</evidence>
<evidence type="ECO:0000259" key="2">
    <source>
        <dbReference type="Pfam" id="PF01979"/>
    </source>
</evidence>
<organism evidence="3 4">
    <name type="scientific">Pendulispora albinea</name>
    <dbReference type="NCBI Taxonomy" id="2741071"/>
    <lineage>
        <taxon>Bacteria</taxon>
        <taxon>Pseudomonadati</taxon>
        <taxon>Myxococcota</taxon>
        <taxon>Myxococcia</taxon>
        <taxon>Myxococcales</taxon>
        <taxon>Sorangiineae</taxon>
        <taxon>Pendulisporaceae</taxon>
        <taxon>Pendulispora</taxon>
    </lineage>
</organism>
<dbReference type="NCBIfam" id="NF005557">
    <property type="entry name" value="PRK07228.1"/>
    <property type="match status" value="1"/>
</dbReference>
<dbReference type="PANTHER" id="PTHR43794:SF11">
    <property type="entry name" value="AMIDOHYDROLASE-RELATED DOMAIN-CONTAINING PROTEIN"/>
    <property type="match status" value="1"/>
</dbReference>
<keyword evidence="1" id="KW-0378">Hydrolase</keyword>
<feature type="domain" description="Amidohydrolase-related" evidence="2">
    <location>
        <begin position="60"/>
        <end position="416"/>
    </location>
</feature>
<dbReference type="Gene3D" id="3.20.20.140">
    <property type="entry name" value="Metal-dependent hydrolases"/>
    <property type="match status" value="1"/>
</dbReference>
<dbReference type="EMBL" id="CP089984">
    <property type="protein sequence ID" value="WXB14213.1"/>
    <property type="molecule type" value="Genomic_DNA"/>
</dbReference>
<dbReference type="Pfam" id="PF01979">
    <property type="entry name" value="Amidohydro_1"/>
    <property type="match status" value="1"/>
</dbReference>
<dbReference type="InterPro" id="IPR006680">
    <property type="entry name" value="Amidohydro-rel"/>
</dbReference>
<gene>
    <name evidence="3" type="ORF">LZC94_41090</name>
</gene>
<dbReference type="InterPro" id="IPR050287">
    <property type="entry name" value="MTA/SAH_deaminase"/>
</dbReference>
<dbReference type="Gene3D" id="2.30.40.10">
    <property type="entry name" value="Urease, subunit C, domain 1"/>
    <property type="match status" value="1"/>
</dbReference>
<dbReference type="CDD" id="cd01298">
    <property type="entry name" value="ATZ_TRZ_like"/>
    <property type="match status" value="1"/>
</dbReference>
<dbReference type="Proteomes" id="UP001370348">
    <property type="component" value="Chromosome"/>
</dbReference>
<dbReference type="InterPro" id="IPR032466">
    <property type="entry name" value="Metal_Hydrolase"/>
</dbReference>
<protein>
    <submittedName>
        <fullName evidence="3">5'-deoxyadenosine deaminase</fullName>
    </submittedName>
</protein>
<dbReference type="RefSeq" id="WP_394823831.1">
    <property type="nucleotide sequence ID" value="NZ_CP089984.1"/>
</dbReference>
<reference evidence="3 4" key="1">
    <citation type="submission" date="2021-12" db="EMBL/GenBank/DDBJ databases">
        <title>Discovery of the Pendulisporaceae a myxobacterial family with distinct sporulation behavior and unique specialized metabolism.</title>
        <authorList>
            <person name="Garcia R."/>
            <person name="Popoff A."/>
            <person name="Bader C.D."/>
            <person name="Loehr J."/>
            <person name="Walesch S."/>
            <person name="Walt C."/>
            <person name="Boldt J."/>
            <person name="Bunk B."/>
            <person name="Haeckl F.J.F.P.J."/>
            <person name="Gunesch A.P."/>
            <person name="Birkelbach J."/>
            <person name="Nuebel U."/>
            <person name="Pietschmann T."/>
            <person name="Bach T."/>
            <person name="Mueller R."/>
        </authorList>
    </citation>
    <scope>NUCLEOTIDE SEQUENCE [LARGE SCALE GENOMIC DNA]</scope>
    <source>
        <strain evidence="3 4">MSr11954</strain>
    </source>
</reference>
<dbReference type="PANTHER" id="PTHR43794">
    <property type="entry name" value="AMINOHYDROLASE SSNA-RELATED"/>
    <property type="match status" value="1"/>
</dbReference>
<evidence type="ECO:0000256" key="1">
    <source>
        <dbReference type="ARBA" id="ARBA00022801"/>
    </source>
</evidence>
<accession>A0ABZ2LTJ2</accession>
<dbReference type="InterPro" id="IPR011059">
    <property type="entry name" value="Metal-dep_hydrolase_composite"/>
</dbReference>
<dbReference type="SUPFAM" id="SSF51556">
    <property type="entry name" value="Metallo-dependent hydrolases"/>
    <property type="match status" value="1"/>
</dbReference>
<name>A0ABZ2LTJ2_9BACT</name>
<sequence length="448" mass="47680">MQTLIRGGTIVTCDASTNAQVLQGDVLVDGGIIVEVGSGPRITQARRGVTRVIDARGCAVIPGFVQAHVHLCQVMFRGMADDMVLLEWLKRRIWPLEAAHDANSLRASAELGLLEMMLAGTTTILDMGTVHHYDAVFDACDRSGVRAIGGKTMMDLGADVPAGLKETTAESLSESDRLAAAWHGKGGGRLRYAYAPRFLLSCSEPLVRGVADRVGASDGVLFHTHAAEHAGERQAVREVLGDDDIAVLRRWGAFGPRTILAHGVQLTDDEARTLASEGTRIVHCPSANLKLGSGIARIADLDALGVPLAMGADGAPCNNNLDPWVELRHAALLAKIRTGVTTLPAPRAFRLATLDGAKALGLGDRIGSIEAGKCADLVVVRLDGAHAEPGGDVFSKLVYACGARDVRWVLVDGEIVVRHGDHVKLDRERVVARARELSRELVGRAELS</sequence>
<proteinExistence type="predicted"/>
<keyword evidence="4" id="KW-1185">Reference proteome</keyword>
<dbReference type="SUPFAM" id="SSF51338">
    <property type="entry name" value="Composite domain of metallo-dependent hydrolases"/>
    <property type="match status" value="1"/>
</dbReference>
<evidence type="ECO:0000313" key="4">
    <source>
        <dbReference type="Proteomes" id="UP001370348"/>
    </source>
</evidence>